<proteinExistence type="predicted"/>
<name>A0A7W7BU53_9MICO</name>
<dbReference type="EMBL" id="JACHMD010000001">
    <property type="protein sequence ID" value="MBB4667861.1"/>
    <property type="molecule type" value="Genomic_DNA"/>
</dbReference>
<gene>
    <name evidence="2" type="ORF">BKA24_002570</name>
</gene>
<dbReference type="Proteomes" id="UP000573729">
    <property type="component" value="Unassembled WGS sequence"/>
</dbReference>
<dbReference type="PANTHER" id="PTHR33169">
    <property type="entry name" value="PADR-FAMILY TRANSCRIPTIONAL REGULATOR"/>
    <property type="match status" value="1"/>
</dbReference>
<organism evidence="2 3">
    <name type="scientific">Microbacterium marinum</name>
    <dbReference type="NCBI Taxonomy" id="421115"/>
    <lineage>
        <taxon>Bacteria</taxon>
        <taxon>Bacillati</taxon>
        <taxon>Actinomycetota</taxon>
        <taxon>Actinomycetes</taxon>
        <taxon>Micrococcales</taxon>
        <taxon>Microbacteriaceae</taxon>
        <taxon>Microbacterium</taxon>
    </lineage>
</organism>
<dbReference type="PANTHER" id="PTHR33169:SF14">
    <property type="entry name" value="TRANSCRIPTIONAL REGULATOR RV3488"/>
    <property type="match status" value="1"/>
</dbReference>
<dbReference type="InterPro" id="IPR036388">
    <property type="entry name" value="WH-like_DNA-bd_sf"/>
</dbReference>
<reference evidence="2 3" key="1">
    <citation type="submission" date="2020-08" db="EMBL/GenBank/DDBJ databases">
        <title>Sequencing the genomes of 1000 actinobacteria strains.</title>
        <authorList>
            <person name="Klenk H.-P."/>
        </authorList>
    </citation>
    <scope>NUCLEOTIDE SEQUENCE [LARGE SCALE GENOMIC DNA]</scope>
    <source>
        <strain evidence="2 3">DSM 24947</strain>
    </source>
</reference>
<dbReference type="Gene3D" id="1.10.10.10">
    <property type="entry name" value="Winged helix-like DNA-binding domain superfamily/Winged helix DNA-binding domain"/>
    <property type="match status" value="1"/>
</dbReference>
<sequence>MLAVLAEEPRHGYAIALALESRGLGRPRGGSLYPTLAGLEADGAIVAIWESGESGPGRRTYSLTPAGLERLSDERAKWMELTLALGDSEGTNGDA</sequence>
<accession>A0A7W7BU53</accession>
<dbReference type="InterPro" id="IPR005149">
    <property type="entry name" value="Tscrpt_reg_PadR_N"/>
</dbReference>
<keyword evidence="3" id="KW-1185">Reference proteome</keyword>
<dbReference type="SUPFAM" id="SSF46785">
    <property type="entry name" value="Winged helix' DNA-binding domain"/>
    <property type="match status" value="1"/>
</dbReference>
<dbReference type="Pfam" id="PF03551">
    <property type="entry name" value="PadR"/>
    <property type="match status" value="1"/>
</dbReference>
<evidence type="ECO:0000313" key="3">
    <source>
        <dbReference type="Proteomes" id="UP000573729"/>
    </source>
</evidence>
<protein>
    <submittedName>
        <fullName evidence="2">PadR family transcriptional regulator PadR</fullName>
    </submittedName>
</protein>
<dbReference type="AlphaFoldDB" id="A0A7W7BU53"/>
<dbReference type="InterPro" id="IPR052509">
    <property type="entry name" value="Metal_resp_DNA-bind_regulator"/>
</dbReference>
<evidence type="ECO:0000313" key="2">
    <source>
        <dbReference type="EMBL" id="MBB4667861.1"/>
    </source>
</evidence>
<feature type="domain" description="Transcription regulator PadR N-terminal" evidence="1">
    <location>
        <begin position="1"/>
        <end position="72"/>
    </location>
</feature>
<dbReference type="InterPro" id="IPR036390">
    <property type="entry name" value="WH_DNA-bd_sf"/>
</dbReference>
<comment type="caution">
    <text evidence="2">The sequence shown here is derived from an EMBL/GenBank/DDBJ whole genome shotgun (WGS) entry which is preliminary data.</text>
</comment>
<dbReference type="RefSeq" id="WP_343066123.1">
    <property type="nucleotide sequence ID" value="NZ_JACHMD010000001.1"/>
</dbReference>
<evidence type="ECO:0000259" key="1">
    <source>
        <dbReference type="Pfam" id="PF03551"/>
    </source>
</evidence>